<proteinExistence type="inferred from homology"/>
<protein>
    <recommendedName>
        <fullName evidence="7">Synapsin-2</fullName>
    </recommendedName>
    <alternativeName>
        <fullName evidence="8">Synapsin II</fullName>
    </alternativeName>
</protein>
<feature type="compositionally biased region" description="Low complexity" evidence="9">
    <location>
        <begin position="516"/>
        <end position="534"/>
    </location>
</feature>
<evidence type="ECO:0000256" key="3">
    <source>
        <dbReference type="ARBA" id="ARBA00023018"/>
    </source>
</evidence>
<accession>A0A8I6TJY6</accession>
<evidence type="ECO:0000256" key="4">
    <source>
        <dbReference type="ARBA" id="ARBA00034103"/>
    </source>
</evidence>
<feature type="domain" description="Synapsin pre-ATP-grasp" evidence="10">
    <location>
        <begin position="169"/>
        <end position="270"/>
    </location>
</feature>
<evidence type="ECO:0000256" key="5">
    <source>
        <dbReference type="ARBA" id="ARBA00056023"/>
    </source>
</evidence>
<sequence length="574" mass="62321">MDLYSASGAKITRIRLQPAVPTPSSPTRVRQTVKIAFSSFKQSFTSNVNYLKRRFSSGDLSSELDDEPKVPPPPPGSTQSASVSPLPGQEAHGTPGAGPPGQAVQQSGQPPSSLSFSRPGSKTTSAPSSPAKTRESLLQRVQSLTGAAKEQGASLIGAAVSSAARPSYNKDRCFTLLVIDDQNTDWSKYFRVRRIHGDYDIRVEQAEFREVSLIASSDQGTLVNMTVIRNGTRVARSFKPDFVLVRQNLKDAGEDYKSTLLGLKYGGVPSINTLSAIYNFQDKPWVFGHLISLQKKLGKDNFPLIDQSFYPNWKEMMSSSKLPAVVKIGHAHSGLGKLKVETNSDFQDVASVVAVANTYCTAEPYIDSKYDIHIQKIGNNYKAFMRKSISGNWKTNTGSAMLEQIQMVDRYKSWIDAVSELFDGLDMCALEVIVARDGREAIIEVNDCALSLMGDSQEEDRRLIADLVCQKMQAVCKPPAPGMSKATSRMSVTSQAEEDDGREASSVPNQPRRDSQVSQTSTVSSVSGTAATTARPSFGRQSSTTSGTTAAAAEDSEDTMKNLRKTFAGIFGDM</sequence>
<dbReference type="GO" id="GO:0005524">
    <property type="term" value="F:ATP binding"/>
    <property type="evidence" value="ECO:0007669"/>
    <property type="project" value="InterPro"/>
</dbReference>
<dbReference type="GO" id="GO:0030672">
    <property type="term" value="C:synaptic vesicle membrane"/>
    <property type="evidence" value="ECO:0007669"/>
    <property type="project" value="TreeGrafter"/>
</dbReference>
<feature type="compositionally biased region" description="Polar residues" evidence="9">
    <location>
        <begin position="103"/>
        <end position="131"/>
    </location>
</feature>
<evidence type="ECO:0000256" key="7">
    <source>
        <dbReference type="ARBA" id="ARBA00069141"/>
    </source>
</evidence>
<dbReference type="Pfam" id="PF02750">
    <property type="entry name" value="Synapsin_C"/>
    <property type="match status" value="1"/>
</dbReference>
<dbReference type="InterPro" id="IPR020898">
    <property type="entry name" value="Synapsin_ATP-bd_dom"/>
</dbReference>
<dbReference type="OMA" id="IGSAYKC"/>
<dbReference type="PANTHER" id="PTHR10841:SF17">
    <property type="entry name" value="SYNAPSIN"/>
    <property type="match status" value="1"/>
</dbReference>
<feature type="region of interest" description="Disordered" evidence="9">
    <location>
        <begin position="59"/>
        <end position="136"/>
    </location>
</feature>
<feature type="compositionally biased region" description="Low complexity" evidence="9">
    <location>
        <begin position="542"/>
        <end position="553"/>
    </location>
</feature>
<evidence type="ECO:0000259" key="11">
    <source>
        <dbReference type="Pfam" id="PF02750"/>
    </source>
</evidence>
<comment type="similarity">
    <text evidence="1">Belongs to the synapsin family.</text>
</comment>
<reference evidence="12" key="1">
    <citation type="submission" date="2022-01" db="UniProtKB">
        <authorList>
            <consortium name="EnsemblMetazoa"/>
        </authorList>
    </citation>
    <scope>IDENTIFICATION</scope>
</reference>
<dbReference type="FunFam" id="3.30.470.20:FF:000151">
    <property type="entry name" value="Synapsin-2"/>
    <property type="match status" value="1"/>
</dbReference>
<dbReference type="InterPro" id="IPR020897">
    <property type="entry name" value="Synapsin_pre-ATP-grasp_dom"/>
</dbReference>
<organism evidence="12 13">
    <name type="scientific">Cimex lectularius</name>
    <name type="common">Bed bug</name>
    <name type="synonym">Acanthia lectularia</name>
    <dbReference type="NCBI Taxonomy" id="79782"/>
    <lineage>
        <taxon>Eukaryota</taxon>
        <taxon>Metazoa</taxon>
        <taxon>Ecdysozoa</taxon>
        <taxon>Arthropoda</taxon>
        <taxon>Hexapoda</taxon>
        <taxon>Insecta</taxon>
        <taxon>Pterygota</taxon>
        <taxon>Neoptera</taxon>
        <taxon>Paraneoptera</taxon>
        <taxon>Hemiptera</taxon>
        <taxon>Heteroptera</taxon>
        <taxon>Panheteroptera</taxon>
        <taxon>Cimicomorpha</taxon>
        <taxon>Cimicidae</taxon>
        <taxon>Cimex</taxon>
    </lineage>
</organism>
<feature type="domain" description="Synapsin ATP-binding" evidence="11">
    <location>
        <begin position="272"/>
        <end position="473"/>
    </location>
</feature>
<evidence type="ECO:0000256" key="1">
    <source>
        <dbReference type="ARBA" id="ARBA00008243"/>
    </source>
</evidence>
<dbReference type="RefSeq" id="XP_014258317.1">
    <property type="nucleotide sequence ID" value="XM_014402831.2"/>
</dbReference>
<dbReference type="FunFam" id="3.40.50.20:FF:000008">
    <property type="entry name" value="Synapsin III"/>
    <property type="match status" value="1"/>
</dbReference>
<dbReference type="Gene3D" id="3.30.1490.20">
    <property type="entry name" value="ATP-grasp fold, A domain"/>
    <property type="match status" value="1"/>
</dbReference>
<name>A0A8I6TJY6_CIMLE</name>
<dbReference type="Pfam" id="PF02078">
    <property type="entry name" value="Synapsin"/>
    <property type="match status" value="1"/>
</dbReference>
<feature type="region of interest" description="Disordered" evidence="9">
    <location>
        <begin position="478"/>
        <end position="560"/>
    </location>
</feature>
<dbReference type="InterPro" id="IPR001359">
    <property type="entry name" value="Synapsin"/>
</dbReference>
<evidence type="ECO:0000256" key="8">
    <source>
        <dbReference type="ARBA" id="ARBA00080999"/>
    </source>
</evidence>
<dbReference type="FunFam" id="3.30.1490.20:FF:000008">
    <property type="entry name" value="Synapsin I"/>
    <property type="match status" value="1"/>
</dbReference>
<dbReference type="Proteomes" id="UP000494040">
    <property type="component" value="Unassembled WGS sequence"/>
</dbReference>
<dbReference type="InterPro" id="IPR016185">
    <property type="entry name" value="PreATP-grasp_dom_sf"/>
</dbReference>
<dbReference type="PRINTS" id="PR01368">
    <property type="entry name" value="SYNAPSIN"/>
</dbReference>
<keyword evidence="13" id="KW-1185">Reference proteome</keyword>
<evidence type="ECO:0000259" key="10">
    <source>
        <dbReference type="Pfam" id="PF02078"/>
    </source>
</evidence>
<evidence type="ECO:0000313" key="13">
    <source>
        <dbReference type="Proteomes" id="UP000494040"/>
    </source>
</evidence>
<evidence type="ECO:0000256" key="9">
    <source>
        <dbReference type="SAM" id="MobiDB-lite"/>
    </source>
</evidence>
<dbReference type="EnsemblMetazoa" id="XM_014402831.2">
    <property type="protein sequence ID" value="XP_014258317.1"/>
    <property type="gene ID" value="LOC106671877"/>
</dbReference>
<dbReference type="Pfam" id="PF10581">
    <property type="entry name" value="Synapsin_N"/>
    <property type="match status" value="1"/>
</dbReference>
<dbReference type="GO" id="GO:0007269">
    <property type="term" value="P:neurotransmitter secretion"/>
    <property type="evidence" value="ECO:0007669"/>
    <property type="project" value="InterPro"/>
</dbReference>
<keyword evidence="3" id="KW-0770">Synapse</keyword>
<dbReference type="InterPro" id="IPR019736">
    <property type="entry name" value="Synapsin_P_site"/>
</dbReference>
<dbReference type="Gene3D" id="3.30.470.20">
    <property type="entry name" value="ATP-grasp fold, B domain"/>
    <property type="match status" value="1"/>
</dbReference>
<comment type="subcellular location">
    <subcellularLocation>
        <location evidence="4">Synapse</location>
    </subcellularLocation>
</comment>
<dbReference type="SUPFAM" id="SSF52440">
    <property type="entry name" value="PreATP-grasp domain"/>
    <property type="match status" value="1"/>
</dbReference>
<dbReference type="CTD" id="41247"/>
<dbReference type="GeneID" id="106671877"/>
<keyword evidence="2" id="KW-0597">Phosphoprotein</keyword>
<dbReference type="OrthoDB" id="10249572at2759"/>
<comment type="function">
    <text evidence="5">Neuronal phosphoprotein that coats synaptic vesicles, binds to the cytoskeleton, and is believed to function in the regulation of neurotransmitter release. May play a role in noradrenaline secretion by sympathetic neurons.</text>
</comment>
<dbReference type="PANTHER" id="PTHR10841">
    <property type="entry name" value="SYNAPSIN"/>
    <property type="match status" value="1"/>
</dbReference>
<evidence type="ECO:0000313" key="12">
    <source>
        <dbReference type="EnsemblMetazoa" id="XP_014258317.1"/>
    </source>
</evidence>
<evidence type="ECO:0000256" key="2">
    <source>
        <dbReference type="ARBA" id="ARBA00022553"/>
    </source>
</evidence>
<comment type="subunit">
    <text evidence="6">Can form oligomers with SYN1. Interacts with CAPON.</text>
</comment>
<dbReference type="Gene3D" id="3.40.50.20">
    <property type="match status" value="1"/>
</dbReference>
<dbReference type="AlphaFoldDB" id="A0A8I6TJY6"/>
<feature type="compositionally biased region" description="Polar residues" evidence="9">
    <location>
        <begin position="485"/>
        <end position="495"/>
    </location>
</feature>
<evidence type="ECO:0000256" key="6">
    <source>
        <dbReference type="ARBA" id="ARBA00064131"/>
    </source>
</evidence>
<dbReference type="SUPFAM" id="SSF56059">
    <property type="entry name" value="Glutathione synthetase ATP-binding domain-like"/>
    <property type="match status" value="1"/>
</dbReference>
<dbReference type="InterPro" id="IPR013815">
    <property type="entry name" value="ATP_grasp_subdomain_1"/>
</dbReference>
<dbReference type="KEGG" id="clec:106671877"/>